<accession>A0ABY0IFU8</accession>
<evidence type="ECO:0000256" key="6">
    <source>
        <dbReference type="SAM" id="Phobius"/>
    </source>
</evidence>
<keyword evidence="3 6" id="KW-0812">Transmembrane</keyword>
<evidence type="ECO:0000256" key="2">
    <source>
        <dbReference type="ARBA" id="ARBA00022475"/>
    </source>
</evidence>
<feature type="transmembrane region" description="Helical" evidence="6">
    <location>
        <begin position="706"/>
        <end position="726"/>
    </location>
</feature>
<feature type="transmembrane region" description="Helical" evidence="6">
    <location>
        <begin position="732"/>
        <end position="758"/>
    </location>
</feature>
<dbReference type="PANTHER" id="PTHR33406">
    <property type="entry name" value="MEMBRANE PROTEIN MJ1562-RELATED"/>
    <property type="match status" value="1"/>
</dbReference>
<name>A0ABY0IFU8_9BACT</name>
<feature type="transmembrane region" description="Helical" evidence="6">
    <location>
        <begin position="224"/>
        <end position="243"/>
    </location>
</feature>
<evidence type="ECO:0000259" key="7">
    <source>
        <dbReference type="PROSITE" id="PS50156"/>
    </source>
</evidence>
<keyword evidence="9" id="KW-1185">Reference proteome</keyword>
<dbReference type="RefSeq" id="WP_114706461.1">
    <property type="nucleotide sequence ID" value="NZ_QDKL01000002.1"/>
</dbReference>
<feature type="domain" description="SSD" evidence="7">
    <location>
        <begin position="258"/>
        <end position="376"/>
    </location>
</feature>
<feature type="transmembrane region" description="Helical" evidence="6">
    <location>
        <begin position="658"/>
        <end position="680"/>
    </location>
</feature>
<feature type="transmembrane region" description="Helical" evidence="6">
    <location>
        <begin position="348"/>
        <end position="374"/>
    </location>
</feature>
<feature type="transmembrane region" description="Helical" evidence="6">
    <location>
        <begin position="632"/>
        <end position="652"/>
    </location>
</feature>
<reference evidence="9" key="1">
    <citation type="journal article" date="2019" name="Int. J. Syst. Evol. Microbiol.">
        <title>Halobacteriovorax valvorus sp. nov., a novel prokaryotic predator isolated from coastal seawater of China.</title>
        <authorList>
            <person name="Chen M.-X."/>
        </authorList>
    </citation>
    <scope>NUCLEOTIDE SEQUENCE [LARGE SCALE GENOMIC DNA]</scope>
    <source>
        <strain evidence="9">BL9</strain>
    </source>
</reference>
<sequence>MKRAHSIAESVAKYIVDHTKTCLFLSFLLLAIAGSGIVKIKANYSVKGWLMDDDQRLVDLKAHEGTFGSSDTIDIMLYKEDGIFDEKTVKTIQDITRDLWQIKHIVRVESLTNYNSIESEEDDIFITPFLDEEVELSAENLAKKKERAINDNQLINSSLSKSGRFTYIRAFLDTFETTPPYDQVVVDTEELLEKYKKEDNNIQFFLGGISFINESLQRASDRDMAVVFPIVVTVLSIILLWFFKSFLGVVLPFSLVGLAILTTFGIEGHLGIELSSIIAALPAILIAIGIADSIHILIGYRHFALFEGMNNHDAAIASLKKNFIPTLLTTLTTSIGFFSLTTTEIKPIYNLGILSGIGTSVAWFFTYFFLGALLTKISFKRKENEDETKFSAFDGIFQFAEDHKVSINIITPIIAIGAIYLGMQNYINADPIEYFDKGTPVKQAFDKTRSEFGGSRVIELVFDSGEPEGVKNPAFMKKAEELVQWMLEDEKIIRVSSILDIIKKMNKTLHSDNEEYYAIPDTRRAIADQLFLYTLGLPQGLDLKNQLSLDNQKFRVLVMWDINDSTAAIEKTDKIMEKAKEIGIDIYEAGQSPIYNRVNDLVVNTLLTSMSISLPIIFLIILFVFKDLSLALLSLIPNVLPLSVAAGIMYLVGDELNIGNVIVFAVCLGIAVDDTIHFVSNYKLKMMAGMSGHDALASTMHQTGKALTLTTLMLTIAFGLFYLGDFVPNQKFGVYCSIILTLALIADLIVLPAALLSLKSSRE</sequence>
<gene>
    <name evidence="8" type="ORF">DAY19_06830</name>
</gene>
<feature type="transmembrane region" description="Helical" evidence="6">
    <location>
        <begin position="249"/>
        <end position="266"/>
    </location>
</feature>
<feature type="transmembrane region" description="Helical" evidence="6">
    <location>
        <begin position="323"/>
        <end position="341"/>
    </location>
</feature>
<dbReference type="SUPFAM" id="SSF82866">
    <property type="entry name" value="Multidrug efflux transporter AcrB transmembrane domain"/>
    <property type="match status" value="2"/>
</dbReference>
<evidence type="ECO:0000256" key="4">
    <source>
        <dbReference type="ARBA" id="ARBA00022989"/>
    </source>
</evidence>
<evidence type="ECO:0000256" key="1">
    <source>
        <dbReference type="ARBA" id="ARBA00004651"/>
    </source>
</evidence>
<comment type="subcellular location">
    <subcellularLocation>
        <location evidence="1">Cell membrane</location>
        <topology evidence="1">Multi-pass membrane protein</topology>
    </subcellularLocation>
</comment>
<evidence type="ECO:0000313" key="8">
    <source>
        <dbReference type="EMBL" id="RZF21394.1"/>
    </source>
</evidence>
<dbReference type="PROSITE" id="PS50156">
    <property type="entry name" value="SSD"/>
    <property type="match status" value="2"/>
</dbReference>
<evidence type="ECO:0000256" key="5">
    <source>
        <dbReference type="ARBA" id="ARBA00023136"/>
    </source>
</evidence>
<feature type="transmembrane region" description="Helical" evidence="6">
    <location>
        <begin position="278"/>
        <end position="303"/>
    </location>
</feature>
<feature type="transmembrane region" description="Helical" evidence="6">
    <location>
        <begin position="23"/>
        <end position="42"/>
    </location>
</feature>
<dbReference type="InterPro" id="IPR050545">
    <property type="entry name" value="Mycobact_MmpL"/>
</dbReference>
<dbReference type="Gene3D" id="1.20.1640.10">
    <property type="entry name" value="Multidrug efflux transporter AcrB transmembrane domain"/>
    <property type="match status" value="2"/>
</dbReference>
<comment type="caution">
    <text evidence="8">The sequence shown here is derived from an EMBL/GenBank/DDBJ whole genome shotgun (WGS) entry which is preliminary data.</text>
</comment>
<keyword evidence="5 6" id="KW-0472">Membrane</keyword>
<proteinExistence type="predicted"/>
<keyword evidence="2" id="KW-1003">Cell membrane</keyword>
<organism evidence="8 9">
    <name type="scientific">Halobacteriovorax vibrionivorans</name>
    <dbReference type="NCBI Taxonomy" id="2152716"/>
    <lineage>
        <taxon>Bacteria</taxon>
        <taxon>Pseudomonadati</taxon>
        <taxon>Bdellovibrionota</taxon>
        <taxon>Bacteriovoracia</taxon>
        <taxon>Bacteriovoracales</taxon>
        <taxon>Halobacteriovoraceae</taxon>
        <taxon>Halobacteriovorax</taxon>
    </lineage>
</organism>
<dbReference type="Proteomes" id="UP000443582">
    <property type="component" value="Unassembled WGS sequence"/>
</dbReference>
<protein>
    <recommendedName>
        <fullName evidence="7">SSD domain-containing protein</fullName>
    </recommendedName>
</protein>
<dbReference type="EMBL" id="QDKL01000002">
    <property type="protein sequence ID" value="RZF21394.1"/>
    <property type="molecule type" value="Genomic_DNA"/>
</dbReference>
<feature type="transmembrane region" description="Helical" evidence="6">
    <location>
        <begin position="601"/>
        <end position="625"/>
    </location>
</feature>
<evidence type="ECO:0000256" key="3">
    <source>
        <dbReference type="ARBA" id="ARBA00022692"/>
    </source>
</evidence>
<dbReference type="PANTHER" id="PTHR33406:SF13">
    <property type="entry name" value="MEMBRANE PROTEIN YDFJ"/>
    <property type="match status" value="1"/>
</dbReference>
<evidence type="ECO:0000313" key="9">
    <source>
        <dbReference type="Proteomes" id="UP000443582"/>
    </source>
</evidence>
<keyword evidence="4 6" id="KW-1133">Transmembrane helix</keyword>
<feature type="domain" description="SSD" evidence="7">
    <location>
        <begin position="630"/>
        <end position="757"/>
    </location>
</feature>
<dbReference type="InterPro" id="IPR004869">
    <property type="entry name" value="MMPL_dom"/>
</dbReference>
<dbReference type="Pfam" id="PF03176">
    <property type="entry name" value="MMPL"/>
    <property type="match status" value="2"/>
</dbReference>
<dbReference type="InterPro" id="IPR000731">
    <property type="entry name" value="SSD"/>
</dbReference>